<feature type="transmembrane region" description="Helical" evidence="1">
    <location>
        <begin position="219"/>
        <end position="237"/>
    </location>
</feature>
<keyword evidence="2" id="KW-0560">Oxidoreductase</keyword>
<dbReference type="EMBL" id="PKGS01000004">
    <property type="protein sequence ID" value="PKZ16425.1"/>
    <property type="molecule type" value="Genomic_DNA"/>
</dbReference>
<evidence type="ECO:0000313" key="2">
    <source>
        <dbReference type="EMBL" id="PKZ16425.1"/>
    </source>
</evidence>
<gene>
    <name evidence="2" type="ORF">CYJ34_06300</name>
</gene>
<dbReference type="GO" id="GO:0004497">
    <property type="term" value="F:monooxygenase activity"/>
    <property type="evidence" value="ECO:0007669"/>
    <property type="project" value="UniProtKB-KW"/>
</dbReference>
<feature type="transmembrane region" description="Helical" evidence="1">
    <location>
        <begin position="32"/>
        <end position="50"/>
    </location>
</feature>
<feature type="transmembrane region" description="Helical" evidence="1">
    <location>
        <begin position="165"/>
        <end position="182"/>
    </location>
</feature>
<dbReference type="AlphaFoldDB" id="A0A2I1M8G9"/>
<keyword evidence="3" id="KW-1185">Reference proteome</keyword>
<comment type="caution">
    <text evidence="2">The sequence shown here is derived from an EMBL/GenBank/DDBJ whole genome shotgun (WGS) entry which is preliminary data.</text>
</comment>
<feature type="transmembrane region" description="Helical" evidence="1">
    <location>
        <begin position="70"/>
        <end position="91"/>
    </location>
</feature>
<feature type="transmembrane region" description="Helical" evidence="1">
    <location>
        <begin position="289"/>
        <end position="312"/>
    </location>
</feature>
<reference evidence="2 3" key="1">
    <citation type="submission" date="2017-12" db="EMBL/GenBank/DDBJ databases">
        <title>Phylogenetic diversity of female urinary microbiome.</title>
        <authorList>
            <person name="Thomas-White K."/>
            <person name="Wolfe A.J."/>
        </authorList>
    </citation>
    <scope>NUCLEOTIDE SEQUENCE [LARGE SCALE GENOMIC DNA]</scope>
    <source>
        <strain evidence="2 3">UMB0119</strain>
    </source>
</reference>
<feature type="transmembrane region" description="Helical" evidence="1">
    <location>
        <begin position="257"/>
        <end position="277"/>
    </location>
</feature>
<keyword evidence="1" id="KW-1133">Transmembrane helix</keyword>
<dbReference type="RefSeq" id="WP_101540448.1">
    <property type="nucleotide sequence ID" value="NZ_PKGS01000004.1"/>
</dbReference>
<keyword evidence="1" id="KW-0472">Membrane</keyword>
<feature type="transmembrane region" description="Helical" evidence="1">
    <location>
        <begin position="188"/>
        <end position="207"/>
    </location>
</feature>
<feature type="transmembrane region" description="Helical" evidence="1">
    <location>
        <begin position="6"/>
        <end position="25"/>
    </location>
</feature>
<organism evidence="2 3">
    <name type="scientific">Anaerococcus octavius</name>
    <dbReference type="NCBI Taxonomy" id="54007"/>
    <lineage>
        <taxon>Bacteria</taxon>
        <taxon>Bacillati</taxon>
        <taxon>Bacillota</taxon>
        <taxon>Tissierellia</taxon>
        <taxon>Tissierellales</taxon>
        <taxon>Peptoniphilaceae</taxon>
        <taxon>Anaerococcus</taxon>
    </lineage>
</organism>
<sequence>MKLGESIFDISYLVLVISLGLRLIFEDNRQAKLFAIMAMILGIGDSFHLIPRVISHLSPGGLEANVSALSWGKFVTSITMTIFYILYYYFYRNQSKDYDNKKKFLVYILATIRILFTLMPQNNWGSANESYAWGIYRNIPFLILGIFLIIWSYREKEKPGLKNMWWLILLSFAFYIPVVLFADKYPAIGALMMPKTIAYLFIVILGYKYFTKEFNKSSILALSITLAILGIFAGAFSRKFTKYYGFFDPTYLKLVHTHILTLGFLTLLGVYLIVRNYDDEKIIEISKAYHTYIIGFTIFIVTMILKGIYTIVSDGKETISLSAISGISGLGHTLLTIGIIWLMYKIFKLEKENLLLRRK</sequence>
<evidence type="ECO:0000313" key="3">
    <source>
        <dbReference type="Proteomes" id="UP000234335"/>
    </source>
</evidence>
<protein>
    <submittedName>
        <fullName evidence="2">Beta-carotene 15,15'-monooxygenase</fullName>
    </submittedName>
</protein>
<dbReference type="Pfam" id="PF11070">
    <property type="entry name" value="DUF2871"/>
    <property type="match status" value="1"/>
</dbReference>
<keyword evidence="1" id="KW-0812">Transmembrane</keyword>
<proteinExistence type="predicted"/>
<name>A0A2I1M8G9_9FIRM</name>
<feature type="transmembrane region" description="Helical" evidence="1">
    <location>
        <begin position="318"/>
        <end position="344"/>
    </location>
</feature>
<dbReference type="InterPro" id="IPR021299">
    <property type="entry name" value="DUF2871"/>
</dbReference>
<keyword evidence="2" id="KW-0503">Monooxygenase</keyword>
<feature type="transmembrane region" description="Helical" evidence="1">
    <location>
        <begin position="103"/>
        <end position="119"/>
    </location>
</feature>
<feature type="transmembrane region" description="Helical" evidence="1">
    <location>
        <begin position="131"/>
        <end position="153"/>
    </location>
</feature>
<evidence type="ECO:0000256" key="1">
    <source>
        <dbReference type="SAM" id="Phobius"/>
    </source>
</evidence>
<dbReference type="Proteomes" id="UP000234335">
    <property type="component" value="Unassembled WGS sequence"/>
</dbReference>
<accession>A0A2I1M8G9</accession>